<feature type="transmembrane region" description="Helical" evidence="1">
    <location>
        <begin position="499"/>
        <end position="522"/>
    </location>
</feature>
<dbReference type="Proteomes" id="UP000265160">
    <property type="component" value="LG7"/>
</dbReference>
<keyword evidence="4" id="KW-1185">Reference proteome</keyword>
<organism evidence="3 4">
    <name type="scientific">Maylandia zebra</name>
    <name type="common">zebra mbuna</name>
    <dbReference type="NCBI Taxonomy" id="106582"/>
    <lineage>
        <taxon>Eukaryota</taxon>
        <taxon>Metazoa</taxon>
        <taxon>Chordata</taxon>
        <taxon>Craniata</taxon>
        <taxon>Vertebrata</taxon>
        <taxon>Euteleostomi</taxon>
        <taxon>Actinopterygii</taxon>
        <taxon>Neopterygii</taxon>
        <taxon>Teleostei</taxon>
        <taxon>Neoteleostei</taxon>
        <taxon>Acanthomorphata</taxon>
        <taxon>Ovalentaria</taxon>
        <taxon>Cichlomorphae</taxon>
        <taxon>Cichliformes</taxon>
        <taxon>Cichlidae</taxon>
        <taxon>African cichlids</taxon>
        <taxon>Pseudocrenilabrinae</taxon>
        <taxon>Haplochromini</taxon>
        <taxon>Maylandia</taxon>
        <taxon>Maylandia zebra complex</taxon>
    </lineage>
</organism>
<evidence type="ECO:0000313" key="4">
    <source>
        <dbReference type="Proteomes" id="UP000265160"/>
    </source>
</evidence>
<evidence type="ECO:0000256" key="1">
    <source>
        <dbReference type="SAM" id="Phobius"/>
    </source>
</evidence>
<dbReference type="Gene3D" id="2.60.40.10">
    <property type="entry name" value="Immunoglobulins"/>
    <property type="match status" value="4"/>
</dbReference>
<reference evidence="3 4" key="1">
    <citation type="journal article" date="2014" name="Nature">
        <title>The genomic substrate for adaptive radiation in African cichlid fish.</title>
        <authorList>
            <person name="Brawand D."/>
            <person name="Wagner C.E."/>
            <person name="Li Y.I."/>
            <person name="Malinsky M."/>
            <person name="Keller I."/>
            <person name="Fan S."/>
            <person name="Simakov O."/>
            <person name="Ng A.Y."/>
            <person name="Lim Z.W."/>
            <person name="Bezault E."/>
            <person name="Turner-Maier J."/>
            <person name="Johnson J."/>
            <person name="Alcazar R."/>
            <person name="Noh H.J."/>
            <person name="Russell P."/>
            <person name="Aken B."/>
            <person name="Alfoldi J."/>
            <person name="Amemiya C."/>
            <person name="Azzouzi N."/>
            <person name="Baroiller J.F."/>
            <person name="Barloy-Hubler F."/>
            <person name="Berlin A."/>
            <person name="Bloomquist R."/>
            <person name="Carleton K.L."/>
            <person name="Conte M.A."/>
            <person name="D'Cotta H."/>
            <person name="Eshel O."/>
            <person name="Gaffney L."/>
            <person name="Galibert F."/>
            <person name="Gante H.F."/>
            <person name="Gnerre S."/>
            <person name="Greuter L."/>
            <person name="Guyon R."/>
            <person name="Haddad N.S."/>
            <person name="Haerty W."/>
            <person name="Harris R.M."/>
            <person name="Hofmann H.A."/>
            <person name="Hourlier T."/>
            <person name="Hulata G."/>
            <person name="Jaffe D.B."/>
            <person name="Lara M."/>
            <person name="Lee A.P."/>
            <person name="MacCallum I."/>
            <person name="Mwaiko S."/>
            <person name="Nikaido M."/>
            <person name="Nishihara H."/>
            <person name="Ozouf-Costaz C."/>
            <person name="Penman D.J."/>
            <person name="Przybylski D."/>
            <person name="Rakotomanga M."/>
            <person name="Renn S.C.P."/>
            <person name="Ribeiro F.J."/>
            <person name="Ron M."/>
            <person name="Salzburger W."/>
            <person name="Sanchez-Pulido L."/>
            <person name="Santos M.E."/>
            <person name="Searle S."/>
            <person name="Sharpe T."/>
            <person name="Swofford R."/>
            <person name="Tan F.J."/>
            <person name="Williams L."/>
            <person name="Young S."/>
            <person name="Yin S."/>
            <person name="Okada N."/>
            <person name="Kocher T.D."/>
            <person name="Miska E.A."/>
            <person name="Lander E.S."/>
            <person name="Venkatesh B."/>
            <person name="Fernald R.D."/>
            <person name="Meyer A."/>
            <person name="Ponting C.P."/>
            <person name="Streelman J.T."/>
            <person name="Lindblad-Toh K."/>
            <person name="Seehausen O."/>
            <person name="Di Palma F."/>
        </authorList>
    </citation>
    <scope>NUCLEOTIDE SEQUENCE</scope>
</reference>
<sequence length="527" mass="59866">MSHDSDVSECAVSDNSCVQINNGSHIDCGREYERGEVVVAPAQIGSTHSWKWTSHLPSQCARHSVRLRRRYLGEILVLPRDQILEVGSTATFCCMVPDGESIKTMFLYDYKGTNVTTTKISEHVHSLTVHLDQESENYSDVRCETTKGNINGASFHASYPPDDSDLKCETRDLESIDCFWNVGRAANEHPAMERTYQLQGRYNKTQPPLIYLQSPVWKHLRVNISLKWSWTVQKYSNLNITCQVDVSDGNSNTKTENIEVGLTAAVIKDLIPHWDYVVRVRCGTAQHFWKWGDWSNSVKIRTKGDVPDALDVWMKVKADQAVISWKVSPSWLLQGFYEYVVKSNFKESFSDTSEVKTSWISGSNGSFFLSWPDSPNASCGYIYVLIFAYKTVADHICICFSTAPFVVPENFEDGRRYLLSIYACTEGAAVLLQRRKGYIRETKIGVELFKLKYKQEDSAVEVSWEPIPLEKQTASIHGYILYYQDKSGNVFNVSTADQLIMLILISLGAVFLILSVSTIICYRQWAW</sequence>
<dbReference type="AlphaFoldDB" id="A0A3P9AUN2"/>
<protein>
    <recommendedName>
        <fullName evidence="2">Fibronectin type-III domain-containing protein</fullName>
    </recommendedName>
</protein>
<dbReference type="InterPro" id="IPR003961">
    <property type="entry name" value="FN3_dom"/>
</dbReference>
<evidence type="ECO:0000259" key="2">
    <source>
        <dbReference type="PROSITE" id="PS50853"/>
    </source>
</evidence>
<dbReference type="GeneTree" id="ENSGT00940000165259"/>
<dbReference type="STRING" id="106582.ENSMZEP00005001391"/>
<dbReference type="InterPro" id="IPR036116">
    <property type="entry name" value="FN3_sf"/>
</dbReference>
<dbReference type="SUPFAM" id="SSF49265">
    <property type="entry name" value="Fibronectin type III"/>
    <property type="match status" value="2"/>
</dbReference>
<dbReference type="InterPro" id="IPR013783">
    <property type="entry name" value="Ig-like_fold"/>
</dbReference>
<name>A0A3P9AUN2_9CICH</name>
<dbReference type="PROSITE" id="PS50853">
    <property type="entry name" value="FN3"/>
    <property type="match status" value="1"/>
</dbReference>
<evidence type="ECO:0000313" key="3">
    <source>
        <dbReference type="Ensembl" id="ENSMZEP00005001391.1"/>
    </source>
</evidence>
<accession>A0A3P9AUN2</accession>
<reference evidence="3" key="3">
    <citation type="submission" date="2025-09" db="UniProtKB">
        <authorList>
            <consortium name="Ensembl"/>
        </authorList>
    </citation>
    <scope>IDENTIFICATION</scope>
</reference>
<proteinExistence type="predicted"/>
<keyword evidence="1" id="KW-1133">Transmembrane helix</keyword>
<dbReference type="Ensembl" id="ENSMZET00005001481.1">
    <property type="protein sequence ID" value="ENSMZEP00005001391.1"/>
    <property type="gene ID" value="ENSMZEG00005001143.1"/>
</dbReference>
<reference evidence="3" key="2">
    <citation type="submission" date="2025-08" db="UniProtKB">
        <authorList>
            <consortium name="Ensembl"/>
        </authorList>
    </citation>
    <scope>IDENTIFICATION</scope>
</reference>
<feature type="domain" description="Fibronectin type-III" evidence="2">
    <location>
        <begin position="211"/>
        <end position="305"/>
    </location>
</feature>
<keyword evidence="1" id="KW-0812">Transmembrane</keyword>
<keyword evidence="1" id="KW-0472">Membrane</keyword>
<dbReference type="CDD" id="cd00063">
    <property type="entry name" value="FN3"/>
    <property type="match status" value="1"/>
</dbReference>